<feature type="transmembrane region" description="Helical" evidence="1">
    <location>
        <begin position="37"/>
        <end position="55"/>
    </location>
</feature>
<dbReference type="AlphaFoldDB" id="A0A4U6CSX4"/>
<dbReference type="Pfam" id="PF02698">
    <property type="entry name" value="DUF218"/>
    <property type="match status" value="1"/>
</dbReference>
<evidence type="ECO:0000313" key="4">
    <source>
        <dbReference type="Proteomes" id="UP000304900"/>
    </source>
</evidence>
<keyword evidence="1" id="KW-0472">Membrane</keyword>
<evidence type="ECO:0000259" key="2">
    <source>
        <dbReference type="Pfam" id="PF02698"/>
    </source>
</evidence>
<dbReference type="PANTHER" id="PTHR30336">
    <property type="entry name" value="INNER MEMBRANE PROTEIN, PROBABLE PERMEASE"/>
    <property type="match status" value="1"/>
</dbReference>
<dbReference type="GO" id="GO:0005886">
    <property type="term" value="C:plasma membrane"/>
    <property type="evidence" value="ECO:0007669"/>
    <property type="project" value="TreeGrafter"/>
</dbReference>
<feature type="domain" description="DUF218" evidence="2">
    <location>
        <begin position="78"/>
        <end position="246"/>
    </location>
</feature>
<feature type="transmembrane region" description="Helical" evidence="1">
    <location>
        <begin position="12"/>
        <end position="28"/>
    </location>
</feature>
<dbReference type="InterPro" id="IPR014729">
    <property type="entry name" value="Rossmann-like_a/b/a_fold"/>
</dbReference>
<organism evidence="3 4">
    <name type="scientific">Dyadobacter frigoris</name>
    <dbReference type="NCBI Taxonomy" id="2576211"/>
    <lineage>
        <taxon>Bacteria</taxon>
        <taxon>Pseudomonadati</taxon>
        <taxon>Bacteroidota</taxon>
        <taxon>Cytophagia</taxon>
        <taxon>Cytophagales</taxon>
        <taxon>Spirosomataceae</taxon>
        <taxon>Dyadobacter</taxon>
    </lineage>
</organism>
<dbReference type="InterPro" id="IPR051599">
    <property type="entry name" value="Cell_Envelope_Assoc"/>
</dbReference>
<dbReference type="PANTHER" id="PTHR30336:SF4">
    <property type="entry name" value="ENVELOPE BIOGENESIS FACTOR ELYC"/>
    <property type="match status" value="1"/>
</dbReference>
<keyword evidence="4" id="KW-1185">Reference proteome</keyword>
<dbReference type="Gene3D" id="3.40.50.620">
    <property type="entry name" value="HUPs"/>
    <property type="match status" value="1"/>
</dbReference>
<dbReference type="GO" id="GO:0000270">
    <property type="term" value="P:peptidoglycan metabolic process"/>
    <property type="evidence" value="ECO:0007669"/>
    <property type="project" value="TreeGrafter"/>
</dbReference>
<dbReference type="GO" id="GO:0043164">
    <property type="term" value="P:Gram-negative-bacterium-type cell wall biogenesis"/>
    <property type="evidence" value="ECO:0007669"/>
    <property type="project" value="TreeGrafter"/>
</dbReference>
<accession>A0A4U6CSX4</accession>
<reference evidence="3 4" key="1">
    <citation type="submission" date="2019-05" db="EMBL/GenBank/DDBJ databases">
        <title>Dyadobacter AR-3-8 sp. nov., isolated from arctic soil.</title>
        <authorList>
            <person name="Chaudhary D.K."/>
        </authorList>
    </citation>
    <scope>NUCLEOTIDE SEQUENCE [LARGE SCALE GENOMIC DNA]</scope>
    <source>
        <strain evidence="3 4">AR-3-8</strain>
    </source>
</reference>
<dbReference type="Proteomes" id="UP000304900">
    <property type="component" value="Unassembled WGS sequence"/>
</dbReference>
<protein>
    <submittedName>
        <fullName evidence="3">YdcF family protein</fullName>
    </submittedName>
</protein>
<evidence type="ECO:0000256" key="1">
    <source>
        <dbReference type="SAM" id="Phobius"/>
    </source>
</evidence>
<dbReference type="InterPro" id="IPR003848">
    <property type="entry name" value="DUF218"/>
</dbReference>
<gene>
    <name evidence="3" type="ORF">FDK13_31795</name>
</gene>
<keyword evidence="1" id="KW-1133">Transmembrane helix</keyword>
<evidence type="ECO:0000313" key="3">
    <source>
        <dbReference type="EMBL" id="TKT86631.1"/>
    </source>
</evidence>
<keyword evidence="1" id="KW-0812">Transmembrane</keyword>
<comment type="caution">
    <text evidence="3">The sequence shown here is derived from an EMBL/GenBank/DDBJ whole genome shotgun (WGS) entry which is preliminary data.</text>
</comment>
<dbReference type="EMBL" id="SZVO01000023">
    <property type="protein sequence ID" value="TKT86631.1"/>
    <property type="molecule type" value="Genomic_DNA"/>
</dbReference>
<dbReference type="OrthoDB" id="9782395at2"/>
<dbReference type="CDD" id="cd06259">
    <property type="entry name" value="YdcF-like"/>
    <property type="match status" value="1"/>
</dbReference>
<sequence>MFYFLSKTIDFLLMPFSISLILILYALFTKKAKRKKIALIFSFSILYLISNSFIINKAFQWWEYKPVNISEVKKTYDVGIVLTGGMISLSQTADHPGLGIQADRFLQAYLLYKKGKIRKILITGASQKILTDAGKGEAQQAAALLMQWGVKPGDIVLELKAKNTRENALFTSKILNTKFPGESYLLITSSFHMRRATGCFKKVGISADVFPADFYGSDEGTSFKETVIPDPKIVGFSQLLFREWVGIIIYKIMGYC</sequence>
<name>A0A4U6CSX4_9BACT</name>
<proteinExistence type="predicted"/>
<dbReference type="RefSeq" id="WP_137344056.1">
    <property type="nucleotide sequence ID" value="NZ_BSQH01000026.1"/>
</dbReference>